<dbReference type="InterPro" id="IPR036116">
    <property type="entry name" value="FN3_sf"/>
</dbReference>
<evidence type="ECO:0000256" key="4">
    <source>
        <dbReference type="SAM" id="SignalP"/>
    </source>
</evidence>
<dbReference type="EMBL" id="JAEHFY010000015">
    <property type="protein sequence ID" value="MBK0383569.1"/>
    <property type="molecule type" value="Genomic_DNA"/>
</dbReference>
<evidence type="ECO:0000313" key="7">
    <source>
        <dbReference type="Proteomes" id="UP000660024"/>
    </source>
</evidence>
<dbReference type="SMART" id="SM00060">
    <property type="entry name" value="FN3"/>
    <property type="match status" value="1"/>
</dbReference>
<dbReference type="SUPFAM" id="SSF49265">
    <property type="entry name" value="Fibronectin type III"/>
    <property type="match status" value="1"/>
</dbReference>
<feature type="domain" description="Fibronectin type-III" evidence="5">
    <location>
        <begin position="674"/>
        <end position="760"/>
    </location>
</feature>
<dbReference type="Gene3D" id="2.60.40.10">
    <property type="entry name" value="Immunoglobulins"/>
    <property type="match status" value="2"/>
</dbReference>
<dbReference type="SUPFAM" id="SSF49785">
    <property type="entry name" value="Galactose-binding domain-like"/>
    <property type="match status" value="1"/>
</dbReference>
<dbReference type="InterPro" id="IPR013783">
    <property type="entry name" value="Ig-like_fold"/>
</dbReference>
<protein>
    <recommendedName>
        <fullName evidence="5">Fibronectin type-III domain-containing protein</fullName>
    </recommendedName>
</protein>
<dbReference type="InterPro" id="IPR006102">
    <property type="entry name" value="Ig-like_GH2"/>
</dbReference>
<evidence type="ECO:0000256" key="3">
    <source>
        <dbReference type="ARBA" id="ARBA00023295"/>
    </source>
</evidence>
<dbReference type="Gene3D" id="2.60.120.260">
    <property type="entry name" value="Galactose-binding domain-like"/>
    <property type="match status" value="1"/>
</dbReference>
<dbReference type="PRINTS" id="PR00132">
    <property type="entry name" value="GLHYDRLASE2"/>
</dbReference>
<gene>
    <name evidence="6" type="ORF">I5M32_11430</name>
</gene>
<dbReference type="SUPFAM" id="SSF51445">
    <property type="entry name" value="(Trans)glycosidases"/>
    <property type="match status" value="1"/>
</dbReference>
<dbReference type="InterPro" id="IPR051913">
    <property type="entry name" value="GH2_Domain-Containing"/>
</dbReference>
<dbReference type="InterPro" id="IPR017853">
    <property type="entry name" value="GH"/>
</dbReference>
<accession>A0ABS1BL01</accession>
<comment type="similarity">
    <text evidence="1">Belongs to the glycosyl hydrolase 2 family.</text>
</comment>
<dbReference type="Proteomes" id="UP000660024">
    <property type="component" value="Unassembled WGS sequence"/>
</dbReference>
<dbReference type="InterPro" id="IPR006101">
    <property type="entry name" value="Glyco_hydro_2"/>
</dbReference>
<evidence type="ECO:0000256" key="1">
    <source>
        <dbReference type="ARBA" id="ARBA00007401"/>
    </source>
</evidence>
<dbReference type="InterPro" id="IPR003961">
    <property type="entry name" value="FN3_dom"/>
</dbReference>
<keyword evidence="7" id="KW-1185">Reference proteome</keyword>
<keyword evidence="3" id="KW-0326">Glycosidase</keyword>
<keyword evidence="4" id="KW-0732">Signal</keyword>
<dbReference type="RefSeq" id="WP_200586402.1">
    <property type="nucleotide sequence ID" value="NZ_JAEHFY010000015.1"/>
</dbReference>
<evidence type="ECO:0000256" key="2">
    <source>
        <dbReference type="ARBA" id="ARBA00022801"/>
    </source>
</evidence>
<dbReference type="PANTHER" id="PTHR42732:SF1">
    <property type="entry name" value="BETA-MANNOSIDASE"/>
    <property type="match status" value="1"/>
</dbReference>
<keyword evidence="2" id="KW-0378">Hydrolase</keyword>
<feature type="chain" id="PRO_5046266147" description="Fibronectin type-III domain-containing protein" evidence="4">
    <location>
        <begin position="21"/>
        <end position="848"/>
    </location>
</feature>
<evidence type="ECO:0000259" key="5">
    <source>
        <dbReference type="PROSITE" id="PS50853"/>
    </source>
</evidence>
<dbReference type="InterPro" id="IPR008979">
    <property type="entry name" value="Galactose-bd-like_sf"/>
</dbReference>
<dbReference type="Pfam" id="PF02836">
    <property type="entry name" value="Glyco_hydro_2_C"/>
    <property type="match status" value="1"/>
</dbReference>
<dbReference type="PROSITE" id="PS50853">
    <property type="entry name" value="FN3"/>
    <property type="match status" value="1"/>
</dbReference>
<dbReference type="InterPro" id="IPR006104">
    <property type="entry name" value="Glyco_hydro_2_N"/>
</dbReference>
<dbReference type="CDD" id="cd00063">
    <property type="entry name" value="FN3"/>
    <property type="match status" value="1"/>
</dbReference>
<organism evidence="6 7">
    <name type="scientific">Pedobacter segetis</name>
    <dbReference type="NCBI Taxonomy" id="2793069"/>
    <lineage>
        <taxon>Bacteria</taxon>
        <taxon>Pseudomonadati</taxon>
        <taxon>Bacteroidota</taxon>
        <taxon>Sphingobacteriia</taxon>
        <taxon>Sphingobacteriales</taxon>
        <taxon>Sphingobacteriaceae</taxon>
        <taxon>Pedobacter</taxon>
    </lineage>
</organism>
<name>A0ABS1BL01_9SPHI</name>
<dbReference type="Pfam" id="PF00703">
    <property type="entry name" value="Glyco_hydro_2"/>
    <property type="match status" value="1"/>
</dbReference>
<dbReference type="Gene3D" id="3.20.20.80">
    <property type="entry name" value="Glycosidases"/>
    <property type="match status" value="1"/>
</dbReference>
<reference evidence="6 7" key="1">
    <citation type="submission" date="2020-12" db="EMBL/GenBank/DDBJ databases">
        <title>Bacterial novel species Pedobacter sp. SD-b isolated from soil.</title>
        <authorList>
            <person name="Jung H.-Y."/>
        </authorList>
    </citation>
    <scope>NUCLEOTIDE SEQUENCE [LARGE SCALE GENOMIC DNA]</scope>
    <source>
        <strain evidence="6 7">SD-b</strain>
    </source>
</reference>
<dbReference type="InterPro" id="IPR036156">
    <property type="entry name" value="Beta-gal/glucu_dom_sf"/>
</dbReference>
<evidence type="ECO:0000313" key="6">
    <source>
        <dbReference type="EMBL" id="MBK0383569.1"/>
    </source>
</evidence>
<dbReference type="Pfam" id="PF02837">
    <property type="entry name" value="Glyco_hydro_2_N"/>
    <property type="match status" value="1"/>
</dbReference>
<proteinExistence type="inferred from homology"/>
<feature type="signal peptide" evidence="4">
    <location>
        <begin position="1"/>
        <end position="20"/>
    </location>
</feature>
<dbReference type="SUPFAM" id="SSF49303">
    <property type="entry name" value="beta-Galactosidase/glucuronidase domain"/>
    <property type="match status" value="1"/>
</dbReference>
<comment type="caution">
    <text evidence="6">The sequence shown here is derived from an EMBL/GenBank/DDBJ whole genome shotgun (WGS) entry which is preliminary data.</text>
</comment>
<sequence>MRKFLNIFLLIVVLKCNVYAAIADTISLNGMWKFRTDLYKTGDEQQWYKTSFDKAGWDSMEVPGNWDLHNEYADYKGDAWYSVKFDVKDVWRNKNVRLIFQSVYNDAEVWLNGNKIGENHFGFLQFQFDLSNYLIYGQKNEIVVKVNNVFKRGAIWNWGGIRRPVWLEITDQTRINNLSITSKPDLKKQSSIVNLNAEVVNYSSNKIDLSYAVELFYKSKRIYYSGQQRAITLKGADSVLLTHNIHLNKADTHLWSFDFPNLYTAKIAVYNNKKLLHLQEDKFGIRKIEVEGLKLKLNGKEIRPVGFNLVPEDRITGNTLPFEHIKKMVDMMKEAGANMARISHLSLPKEFLDYLDEKGIMTFEEVSLWGKDVMVDPDNPIPKIWLQKLIHQEYNHPSIIGWSVGNEIGLLDKNPLANQYIKSAIENAKKLDPNRLAVYISNSAQVQPDDAAIYSDIIMLNSYGNWAKAAEKAHHNFPDKPIFFSEFGESLNTEDPNDSHLDFGKMLDSLKGKDYIIGASLWTFNDYRSSYWSPKKSWETPPSQNRAWGVVNSFLQKKRSYFEVQKVFLPLSITNLTATQHNDYIFGQIDLKINKKLDFPAYQLSGYKIAVQTLDNQKIIDSAVIKLPILNPGDGSKTFEFNIKNHPSLLTAIKFSLSDAQNFSRFDTLIYLKEPQSVHIKAVNTSENTVRVVFDPSSLASYYTLKYGNGKLENESSATINNFIEIKGLKSKINYQFQVVAHNNKGSNASVSSNFILNEDELPPIIWDAVAVKNGFFISFSSDPLDYRYEVEYGTQKGNYFKCLTFDNHGVLQIPNLDSDKTYFFRLRRLMQWGFASTWTNEIEIKPL</sequence>
<dbReference type="PANTHER" id="PTHR42732">
    <property type="entry name" value="BETA-GALACTOSIDASE"/>
    <property type="match status" value="1"/>
</dbReference>
<dbReference type="InterPro" id="IPR006103">
    <property type="entry name" value="Glyco_hydro_2_cat"/>
</dbReference>